<evidence type="ECO:0000313" key="1">
    <source>
        <dbReference type="EMBL" id="KAA3504579.1"/>
    </source>
</evidence>
<reference evidence="1 2" key="1">
    <citation type="submission" date="2018-08" db="EMBL/GenBank/DDBJ databases">
        <title>Crown Gall in kiwifruit.</title>
        <authorList>
            <person name="Visnovsky S.B."/>
            <person name="Pitman A.R."/>
        </authorList>
    </citation>
    <scope>NUCLEOTIDE SEQUENCE [LARGE SCALE GENOMIC DNA]</scope>
    <source>
        <strain evidence="1 2">SBV_302_78_2</strain>
    </source>
</reference>
<comment type="caution">
    <text evidence="1">The sequence shown here is derived from an EMBL/GenBank/DDBJ whole genome shotgun (WGS) entry which is preliminary data.</text>
</comment>
<proteinExistence type="predicted"/>
<name>A0AA88JU68_RHIRH</name>
<organism evidence="1 2">
    <name type="scientific">Rhizobium rhizogenes</name>
    <name type="common">Agrobacterium rhizogenes</name>
    <dbReference type="NCBI Taxonomy" id="359"/>
    <lineage>
        <taxon>Bacteria</taxon>
        <taxon>Pseudomonadati</taxon>
        <taxon>Pseudomonadota</taxon>
        <taxon>Alphaproteobacteria</taxon>
        <taxon>Hyphomicrobiales</taxon>
        <taxon>Rhizobiaceae</taxon>
        <taxon>Rhizobium/Agrobacterium group</taxon>
        <taxon>Rhizobium</taxon>
    </lineage>
</organism>
<sequence length="59" mass="6657">MFNSTRIALDYITAQLVAHMEHDDANTAAYILHDAAARAEILKDKFYAAMDAHHAAKRR</sequence>
<evidence type="ECO:0000313" key="2">
    <source>
        <dbReference type="Proteomes" id="UP000473658"/>
    </source>
</evidence>
<protein>
    <submittedName>
        <fullName evidence="1">Uncharacterized protein</fullName>
    </submittedName>
</protein>
<dbReference type="Proteomes" id="UP000473658">
    <property type="component" value="Unassembled WGS sequence"/>
</dbReference>
<dbReference type="EMBL" id="QRFF01000001">
    <property type="protein sequence ID" value="KAA3504579.1"/>
    <property type="molecule type" value="Genomic_DNA"/>
</dbReference>
<dbReference type="AlphaFoldDB" id="A0AA88JU68"/>
<gene>
    <name evidence="1" type="ORF">DXM27_05020</name>
</gene>
<accession>A0AA88JU68</accession>